<name>A0AAX2CHT2_9BACI</name>
<dbReference type="Proteomes" id="UP000242164">
    <property type="component" value="Unassembled WGS sequence"/>
</dbReference>
<proteinExistence type="predicted"/>
<sequence>MVKVKQKVSGTFRSETGAQNFALARSFLSTLKKQKKNLFASIKQVMKTGKIELFET</sequence>
<dbReference type="EMBL" id="FMIK01000029">
    <property type="protein sequence ID" value="SCL94840.1"/>
    <property type="molecule type" value="Genomic_DNA"/>
</dbReference>
<dbReference type="RefSeq" id="WP_239455792.1">
    <property type="nucleotide sequence ID" value="NZ_CP066179.1"/>
</dbReference>
<evidence type="ECO:0000313" key="1">
    <source>
        <dbReference type="EMBL" id="SCL94840.1"/>
    </source>
</evidence>
<evidence type="ECO:0008006" key="3">
    <source>
        <dbReference type="Google" id="ProtNLM"/>
    </source>
</evidence>
<protein>
    <recommendedName>
        <fullName evidence="3">Transposase</fullName>
    </recommendedName>
</protein>
<dbReference type="AlphaFoldDB" id="A0AAX2CHT2"/>
<comment type="caution">
    <text evidence="1">The sequence shown here is derived from an EMBL/GenBank/DDBJ whole genome shotgun (WGS) entry which is preliminary data.</text>
</comment>
<accession>A0AAX2CHT2</accession>
<organism evidence="1 2">
    <name type="scientific">Bacillus cytotoxicus</name>
    <dbReference type="NCBI Taxonomy" id="580165"/>
    <lineage>
        <taxon>Bacteria</taxon>
        <taxon>Bacillati</taxon>
        <taxon>Bacillota</taxon>
        <taxon>Bacilli</taxon>
        <taxon>Bacillales</taxon>
        <taxon>Bacillaceae</taxon>
        <taxon>Bacillus</taxon>
        <taxon>Bacillus cereus group</taxon>
    </lineage>
</organism>
<reference evidence="1 2" key="1">
    <citation type="submission" date="2016-08" db="EMBL/GenBank/DDBJ databases">
        <authorList>
            <person name="Loux V."/>
            <person name="Rue O."/>
        </authorList>
    </citation>
    <scope>NUCLEOTIDE SEQUENCE [LARGE SCALE GENOMIC DNA]</scope>
    <source>
        <strain evidence="1 2">AFSSA_08CEB44bac</strain>
    </source>
</reference>
<evidence type="ECO:0000313" key="2">
    <source>
        <dbReference type="Proteomes" id="UP000242164"/>
    </source>
</evidence>
<gene>
    <name evidence="1" type="ORF">BCB44BAC_02454</name>
</gene>